<evidence type="ECO:0000256" key="1">
    <source>
        <dbReference type="SAM" id="SignalP"/>
    </source>
</evidence>
<evidence type="ECO:0000313" key="2">
    <source>
        <dbReference type="EMBL" id="AXA85134.1"/>
    </source>
</evidence>
<dbReference type="AlphaFoldDB" id="A0A344J7X4"/>
<dbReference type="Gene3D" id="3.30.110.170">
    <property type="entry name" value="Protein of unknown function (DUF541), domain 1"/>
    <property type="match status" value="1"/>
</dbReference>
<keyword evidence="3" id="KW-1185">Reference proteome</keyword>
<name>A0A344J7X4_9GAMM</name>
<accession>A0A344J7X4</accession>
<gene>
    <name evidence="2" type="ORF">DCD74_10970</name>
</gene>
<organism evidence="2 3">
    <name type="scientific">Solilutibacter oculi</name>
    <dbReference type="NCBI Taxonomy" id="2698682"/>
    <lineage>
        <taxon>Bacteria</taxon>
        <taxon>Pseudomonadati</taxon>
        <taxon>Pseudomonadota</taxon>
        <taxon>Gammaproteobacteria</taxon>
        <taxon>Lysobacterales</taxon>
        <taxon>Lysobacteraceae</taxon>
        <taxon>Solilutibacter</taxon>
    </lineage>
</organism>
<dbReference type="InterPro" id="IPR007497">
    <property type="entry name" value="SIMPL/DUF541"/>
</dbReference>
<keyword evidence="1" id="KW-0732">Signal</keyword>
<dbReference type="KEGG" id="lue:DCD74_10970"/>
<dbReference type="PANTHER" id="PTHR34387:SF1">
    <property type="entry name" value="PERIPLASMIC IMMUNOGENIC PROTEIN"/>
    <property type="match status" value="1"/>
</dbReference>
<dbReference type="EMBL" id="CP029556">
    <property type="protein sequence ID" value="AXA85134.1"/>
    <property type="molecule type" value="Genomic_DNA"/>
</dbReference>
<dbReference type="RefSeq" id="WP_112927345.1">
    <property type="nucleotide sequence ID" value="NZ_CP029556.1"/>
</dbReference>
<protein>
    <recommendedName>
        <fullName evidence="4">SIMPL domain-containing protein</fullName>
    </recommendedName>
</protein>
<evidence type="ECO:0000313" key="3">
    <source>
        <dbReference type="Proteomes" id="UP000251842"/>
    </source>
</evidence>
<dbReference type="Proteomes" id="UP000251842">
    <property type="component" value="Chromosome"/>
</dbReference>
<reference evidence="3" key="1">
    <citation type="submission" date="2018-05" db="EMBL/GenBank/DDBJ databases">
        <title>Luteimonas pekinense sp. nov., isolated from human Meibomian gland secretions, Beijing, China.</title>
        <authorList>
            <person name="Wen T."/>
            <person name="Bai H."/>
            <person name="Lv H."/>
        </authorList>
    </citation>
    <scope>NUCLEOTIDE SEQUENCE [LARGE SCALE GENOMIC DNA]</scope>
    <source>
        <strain evidence="3">83-4</strain>
    </source>
</reference>
<dbReference type="PANTHER" id="PTHR34387">
    <property type="entry name" value="SLR1258 PROTEIN"/>
    <property type="match status" value="1"/>
</dbReference>
<evidence type="ECO:0008006" key="4">
    <source>
        <dbReference type="Google" id="ProtNLM"/>
    </source>
</evidence>
<dbReference type="InterPro" id="IPR052022">
    <property type="entry name" value="26kDa_periplasmic_antigen"/>
</dbReference>
<feature type="chain" id="PRO_5017055177" description="SIMPL domain-containing protein" evidence="1">
    <location>
        <begin position="21"/>
        <end position="239"/>
    </location>
</feature>
<proteinExistence type="predicted"/>
<dbReference type="Pfam" id="PF04402">
    <property type="entry name" value="SIMPL"/>
    <property type="match status" value="1"/>
</dbReference>
<dbReference type="GO" id="GO:0006974">
    <property type="term" value="P:DNA damage response"/>
    <property type="evidence" value="ECO:0007669"/>
    <property type="project" value="TreeGrafter"/>
</dbReference>
<dbReference type="Gene3D" id="3.30.70.2970">
    <property type="entry name" value="Protein of unknown function (DUF541), domain 2"/>
    <property type="match status" value="1"/>
</dbReference>
<sequence>MRVLQGLALMAAMLAMPVWADSPLPDGPHVVASGQAKVVVAPDVAESSVSVEINAAQPAEAKRRVDVAINRFLAALHAQGVAEADIEASDLRLSEDIDTDDEGRRVSNGFSASRTVEFKLRDIGKLNALLDDALAAGMNRFGDTRFTSSRADALRAEARAKAARNATERARELAAGFGAKLGAVYSINSANNDLGARYRYGATSLDRVEVSGTRAQPGRYLKPEIEYNETVTAVFSIQP</sequence>
<dbReference type="OrthoDB" id="5985609at2"/>
<feature type="signal peptide" evidence="1">
    <location>
        <begin position="1"/>
        <end position="20"/>
    </location>
</feature>